<dbReference type="PROSITE" id="PS50110">
    <property type="entry name" value="RESPONSE_REGULATORY"/>
    <property type="match status" value="1"/>
</dbReference>
<dbReference type="SMART" id="SM00267">
    <property type="entry name" value="GGDEF"/>
    <property type="match status" value="1"/>
</dbReference>
<keyword evidence="8" id="KW-1185">Reference proteome</keyword>
<proteinExistence type="predicted"/>
<dbReference type="PANTHER" id="PTHR44757">
    <property type="entry name" value="DIGUANYLATE CYCLASE DGCP"/>
    <property type="match status" value="1"/>
</dbReference>
<dbReference type="PROSITE" id="PS50112">
    <property type="entry name" value="PAS"/>
    <property type="match status" value="1"/>
</dbReference>
<organism evidence="7 8">
    <name type="scientific">Leptospira idonii</name>
    <dbReference type="NCBI Taxonomy" id="1193500"/>
    <lineage>
        <taxon>Bacteria</taxon>
        <taxon>Pseudomonadati</taxon>
        <taxon>Spirochaetota</taxon>
        <taxon>Spirochaetia</taxon>
        <taxon>Leptospirales</taxon>
        <taxon>Leptospiraceae</taxon>
        <taxon>Leptospira</taxon>
    </lineage>
</organism>
<dbReference type="Gene3D" id="3.20.20.450">
    <property type="entry name" value="EAL domain"/>
    <property type="match status" value="1"/>
</dbReference>
<dbReference type="EMBL" id="RQHW01000047">
    <property type="protein sequence ID" value="TGN18597.1"/>
    <property type="molecule type" value="Genomic_DNA"/>
</dbReference>
<evidence type="ECO:0000313" key="8">
    <source>
        <dbReference type="Proteomes" id="UP000298058"/>
    </source>
</evidence>
<dbReference type="CDD" id="cd00130">
    <property type="entry name" value="PAS"/>
    <property type="match status" value="1"/>
</dbReference>
<comment type="caution">
    <text evidence="1">Lacks conserved residue(s) required for the propagation of feature annotation.</text>
</comment>
<feature type="domain" description="PAS" evidence="3">
    <location>
        <begin position="162"/>
        <end position="213"/>
    </location>
</feature>
<sequence>MASPLSLLIIESDSSEVFRLIREVKANGFSPLYQVVSKAEEWEEKIEEEDWDVILCGMNWPDEKTIHDFLRFLKDRQIDIPFLLIAEKSKYETALQMMKEGAADIIDHSTLFRLPHVLERERRELVFRREKEITANYLEQSLKEIQVQKFALDQANIVSTTDANGIITYVNDKFIQASGYSKEELIGQSHRILKSQDRTKEEWYDLWETIQNGKVWKGEIRNTKKDGTSFWVETTIVPFSAEDGSIFQYIAIHNEITNRKLAEEQLTHDAFYDSLTELPNRALFLARVEQKISEYNLFQKGFPIVFSINIDNFKRINHSLGNESGDEILVIYAKRLLKLCDPSAIVTRLGADSFAVLVTDCFSIEEGTEIANKLLENLKEIIPFQGYEIFLTASCGIASYGMAGKDGENILKNAEIAMFHSKSSKVGTVSVFNQRMQEKINYQLEIQNDLKKAIEKNEFIVYYQPIFDLAANEICHWEALIRWRHPKKGMVSPTDFIPMAEDSGLIVSLTKFVLEESALFAKKMREESNYKFSVAVNLSPQVFLDQNIFHWVVDIQQRLGVPYECLQVEITESLAMKNLSETIPILSNLKDIGVKIALDDFGTGYSSLAYLEKLPLSTVKIDKSFLNNVIPGSKEAILLVSIIHMAHGLGYKVVAEGVEDISQFHLLREYECDLIQGYLLSKPLSLEDAVSFLENFTGIQE</sequence>
<evidence type="ECO:0000259" key="3">
    <source>
        <dbReference type="PROSITE" id="PS50112"/>
    </source>
</evidence>
<dbReference type="InterPro" id="IPR001789">
    <property type="entry name" value="Sig_transdc_resp-reg_receiver"/>
</dbReference>
<dbReference type="InterPro" id="IPR011006">
    <property type="entry name" value="CheY-like_superfamily"/>
</dbReference>
<dbReference type="SUPFAM" id="SSF52172">
    <property type="entry name" value="CheY-like"/>
    <property type="match status" value="1"/>
</dbReference>
<dbReference type="PROSITE" id="PS50113">
    <property type="entry name" value="PAC"/>
    <property type="match status" value="1"/>
</dbReference>
<feature type="domain" description="PAC" evidence="4">
    <location>
        <begin position="216"/>
        <end position="268"/>
    </location>
</feature>
<dbReference type="InterPro" id="IPR043128">
    <property type="entry name" value="Rev_trsase/Diguanyl_cyclase"/>
</dbReference>
<feature type="domain" description="GGDEF" evidence="6">
    <location>
        <begin position="301"/>
        <end position="434"/>
    </location>
</feature>
<dbReference type="InterPro" id="IPR001633">
    <property type="entry name" value="EAL_dom"/>
</dbReference>
<dbReference type="SUPFAM" id="SSF141868">
    <property type="entry name" value="EAL domain-like"/>
    <property type="match status" value="1"/>
</dbReference>
<dbReference type="Gene3D" id="3.30.450.20">
    <property type="entry name" value="PAS domain"/>
    <property type="match status" value="1"/>
</dbReference>
<dbReference type="Gene3D" id="3.40.50.2300">
    <property type="match status" value="1"/>
</dbReference>
<dbReference type="Proteomes" id="UP000298058">
    <property type="component" value="Unassembled WGS sequence"/>
</dbReference>
<dbReference type="SUPFAM" id="SSF55785">
    <property type="entry name" value="PYP-like sensor domain (PAS domain)"/>
    <property type="match status" value="1"/>
</dbReference>
<dbReference type="SMART" id="SM00091">
    <property type="entry name" value="PAS"/>
    <property type="match status" value="1"/>
</dbReference>
<dbReference type="AlphaFoldDB" id="A0A4R9LYZ8"/>
<evidence type="ECO:0000259" key="4">
    <source>
        <dbReference type="PROSITE" id="PS50113"/>
    </source>
</evidence>
<dbReference type="InterPro" id="IPR035965">
    <property type="entry name" value="PAS-like_dom_sf"/>
</dbReference>
<reference evidence="7" key="1">
    <citation type="journal article" date="2019" name="PLoS Negl. Trop. Dis.">
        <title>Revisiting the worldwide diversity of Leptospira species in the environment.</title>
        <authorList>
            <person name="Vincent A.T."/>
            <person name="Schiettekatte O."/>
            <person name="Bourhy P."/>
            <person name="Veyrier F.J."/>
            <person name="Picardeau M."/>
        </authorList>
    </citation>
    <scope>NUCLEOTIDE SEQUENCE [LARGE SCALE GENOMIC DNA]</scope>
    <source>
        <strain evidence="7">201300427</strain>
    </source>
</reference>
<feature type="domain" description="Response regulatory" evidence="2">
    <location>
        <begin position="6"/>
        <end position="123"/>
    </location>
</feature>
<dbReference type="Pfam" id="PF00563">
    <property type="entry name" value="EAL"/>
    <property type="match status" value="1"/>
</dbReference>
<evidence type="ECO:0000259" key="5">
    <source>
        <dbReference type="PROSITE" id="PS50883"/>
    </source>
</evidence>
<comment type="caution">
    <text evidence="7">The sequence shown here is derived from an EMBL/GenBank/DDBJ whole genome shotgun (WGS) entry which is preliminary data.</text>
</comment>
<dbReference type="Pfam" id="PF13426">
    <property type="entry name" value="PAS_9"/>
    <property type="match status" value="1"/>
</dbReference>
<dbReference type="SUPFAM" id="SSF55073">
    <property type="entry name" value="Nucleotide cyclase"/>
    <property type="match status" value="1"/>
</dbReference>
<dbReference type="InterPro" id="IPR029787">
    <property type="entry name" value="Nucleotide_cyclase"/>
</dbReference>
<dbReference type="PROSITE" id="PS50883">
    <property type="entry name" value="EAL"/>
    <property type="match status" value="1"/>
</dbReference>
<dbReference type="NCBIfam" id="TIGR00229">
    <property type="entry name" value="sensory_box"/>
    <property type="match status" value="1"/>
</dbReference>
<dbReference type="InterPro" id="IPR000160">
    <property type="entry name" value="GGDEF_dom"/>
</dbReference>
<dbReference type="Pfam" id="PF00990">
    <property type="entry name" value="GGDEF"/>
    <property type="match status" value="1"/>
</dbReference>
<name>A0A4R9LYZ8_9LEPT</name>
<protein>
    <submittedName>
        <fullName evidence="7">Bifunctional diguanylate cyclase/phosphodiesterase</fullName>
    </submittedName>
</protein>
<dbReference type="InterPro" id="IPR000700">
    <property type="entry name" value="PAS-assoc_C"/>
</dbReference>
<dbReference type="Gene3D" id="3.30.70.270">
    <property type="match status" value="1"/>
</dbReference>
<dbReference type="InterPro" id="IPR035919">
    <property type="entry name" value="EAL_sf"/>
</dbReference>
<dbReference type="PROSITE" id="PS50887">
    <property type="entry name" value="GGDEF"/>
    <property type="match status" value="1"/>
</dbReference>
<dbReference type="InterPro" id="IPR052155">
    <property type="entry name" value="Biofilm_reg_signaling"/>
</dbReference>
<evidence type="ECO:0000259" key="6">
    <source>
        <dbReference type="PROSITE" id="PS50887"/>
    </source>
</evidence>
<accession>A0A4R9LYZ8</accession>
<dbReference type="InterPro" id="IPR000014">
    <property type="entry name" value="PAS"/>
</dbReference>
<evidence type="ECO:0000313" key="7">
    <source>
        <dbReference type="EMBL" id="TGN18597.1"/>
    </source>
</evidence>
<evidence type="ECO:0000259" key="2">
    <source>
        <dbReference type="PROSITE" id="PS50110"/>
    </source>
</evidence>
<evidence type="ECO:0000256" key="1">
    <source>
        <dbReference type="PROSITE-ProRule" id="PRU00169"/>
    </source>
</evidence>
<dbReference type="PANTHER" id="PTHR44757:SF2">
    <property type="entry name" value="BIOFILM ARCHITECTURE MAINTENANCE PROTEIN MBAA"/>
    <property type="match status" value="1"/>
</dbReference>
<dbReference type="GO" id="GO:0000160">
    <property type="term" value="P:phosphorelay signal transduction system"/>
    <property type="evidence" value="ECO:0007669"/>
    <property type="project" value="InterPro"/>
</dbReference>
<feature type="domain" description="EAL" evidence="5">
    <location>
        <begin position="443"/>
        <end position="697"/>
    </location>
</feature>
<dbReference type="SMART" id="SM00086">
    <property type="entry name" value="PAC"/>
    <property type="match status" value="1"/>
</dbReference>
<dbReference type="SMART" id="SM00052">
    <property type="entry name" value="EAL"/>
    <property type="match status" value="1"/>
</dbReference>
<gene>
    <name evidence="7" type="ORF">EHS15_14545</name>
</gene>
<dbReference type="OrthoDB" id="310793at2"/>
<dbReference type="CDD" id="cd01949">
    <property type="entry name" value="GGDEF"/>
    <property type="match status" value="1"/>
</dbReference>
<dbReference type="InterPro" id="IPR001610">
    <property type="entry name" value="PAC"/>
</dbReference>
<dbReference type="NCBIfam" id="TIGR00254">
    <property type="entry name" value="GGDEF"/>
    <property type="match status" value="1"/>
</dbReference>
<dbReference type="CDD" id="cd01948">
    <property type="entry name" value="EAL"/>
    <property type="match status" value="1"/>
</dbReference>
<dbReference type="RefSeq" id="WP_135761280.1">
    <property type="nucleotide sequence ID" value="NZ_RQHW01000047.1"/>
</dbReference>